<accession>A0A140B466</accession>
<reference evidence="2" key="1">
    <citation type="journal article" date="2016" name="Genome Biol. Evol.">
        <title>Evolution of chromosomal Clostridium botulinum type E neurotoxin gene clusters: evidence provided by their rare plasmid borne counterparts.</title>
        <authorList>
            <person name="Carter A.T."/>
            <person name="Austin J.W."/>
            <person name="Weedmark K.A."/>
            <person name="Peck M.W."/>
        </authorList>
    </citation>
    <scope>NUCLEOTIDE SEQUENCE</scope>
    <source>
        <strain evidence="2">GA0702E1CS</strain>
        <plasmid evidence="2">pGA0702E1CS</plasmid>
    </source>
</reference>
<proteinExistence type="predicted"/>
<geneLocation type="plasmid" evidence="2">
    <name>pGA0702E1CS</name>
</geneLocation>
<protein>
    <submittedName>
        <fullName evidence="2">Uncharacterized protein</fullName>
    </submittedName>
</protein>
<dbReference type="RefSeq" id="WP_172688135.1">
    <property type="nucleotide sequence ID" value="NZ_KT901798.1"/>
</dbReference>
<sequence length="105" mass="12259">MAYGGVMSKEPRVNTTTIRYSDSVLKIVNKVSGKTFADKFEFIVLDYNSNKQKREKHIRDLDKQILEKTKKLESLKQELTRYNTIVEKAELLEKAILDLTNKCIY</sequence>
<name>A0A140B466_CLOBO</name>
<evidence type="ECO:0000313" key="2">
    <source>
        <dbReference type="EMBL" id="ALP69032.1"/>
    </source>
</evidence>
<keyword evidence="1" id="KW-0175">Coiled coil</keyword>
<feature type="coiled-coil region" evidence="1">
    <location>
        <begin position="58"/>
        <end position="92"/>
    </location>
</feature>
<organism evidence="2">
    <name type="scientific">Clostridium botulinum</name>
    <dbReference type="NCBI Taxonomy" id="1491"/>
    <lineage>
        <taxon>Bacteria</taxon>
        <taxon>Bacillati</taxon>
        <taxon>Bacillota</taxon>
        <taxon>Clostridia</taxon>
        <taxon>Eubacteriales</taxon>
        <taxon>Clostridiaceae</taxon>
        <taxon>Clostridium</taxon>
    </lineage>
</organism>
<dbReference type="AlphaFoldDB" id="A0A140B466"/>
<dbReference type="EMBL" id="KT901798">
    <property type="protein sequence ID" value="ALP69032.1"/>
    <property type="molecule type" value="Genomic_DNA"/>
</dbReference>
<evidence type="ECO:0000256" key="1">
    <source>
        <dbReference type="SAM" id="Coils"/>
    </source>
</evidence>
<keyword evidence="2" id="KW-0614">Plasmid</keyword>